<dbReference type="RefSeq" id="WP_012533059.1">
    <property type="nucleotide sequence ID" value="NC_011184.1"/>
</dbReference>
<feature type="transmembrane region" description="Helical" evidence="1">
    <location>
        <begin position="186"/>
        <end position="205"/>
    </location>
</feature>
<gene>
    <name evidence="2" type="ordered locus">VFMJ11_1036</name>
</gene>
<organism evidence="2 3">
    <name type="scientific">Aliivibrio fischeri (strain MJ11)</name>
    <name type="common">Vibrio fischeri</name>
    <dbReference type="NCBI Taxonomy" id="388396"/>
    <lineage>
        <taxon>Bacteria</taxon>
        <taxon>Pseudomonadati</taxon>
        <taxon>Pseudomonadota</taxon>
        <taxon>Gammaproteobacteria</taxon>
        <taxon>Vibrionales</taxon>
        <taxon>Vibrionaceae</taxon>
        <taxon>Aliivibrio</taxon>
    </lineage>
</organism>
<keyword evidence="1" id="KW-0472">Membrane</keyword>
<dbReference type="Proteomes" id="UP000001857">
    <property type="component" value="Chromosome I"/>
</dbReference>
<feature type="transmembrane region" description="Helical" evidence="1">
    <location>
        <begin position="150"/>
        <end position="174"/>
    </location>
</feature>
<sequence length="211" mass="23702">MNTILRQIFNPKRMLSYCLLALIPAIVFYALSLFGLNKALGFTPMEVLRDLAQQTEVHSFRGFLSNIGVWFWVGSISIAFFSAIFVHSGKKQRLLFLMGTLASILAVDDFFLIHDRYVNQYICYFFYAVVALAILALHYKDIIEIDGFSFLLAGGLLAGSIGTDVIQGYLPFGYETTQIFEEGCKFAGAVSWFYFTCVVASFGVTRVKHDS</sequence>
<evidence type="ECO:0000313" key="3">
    <source>
        <dbReference type="Proteomes" id="UP000001857"/>
    </source>
</evidence>
<protein>
    <submittedName>
        <fullName evidence="2">Alternative oxidase 2</fullName>
    </submittedName>
</protein>
<keyword evidence="1" id="KW-0812">Transmembrane</keyword>
<keyword evidence="1" id="KW-1133">Transmembrane helix</keyword>
<dbReference type="HOGENOM" id="CLU_102452_0_0_6"/>
<feature type="transmembrane region" description="Helical" evidence="1">
    <location>
        <begin position="119"/>
        <end position="138"/>
    </location>
</feature>
<reference evidence="3" key="1">
    <citation type="submission" date="2008-08" db="EMBL/GenBank/DDBJ databases">
        <title>Complete sequence of Vibrio fischeri strain MJ11.</title>
        <authorList>
            <person name="Mandel M.J."/>
            <person name="Stabb E.V."/>
            <person name="Ruby E.G."/>
            <person name="Ferriera S."/>
            <person name="Johnson J."/>
            <person name="Kravitz S."/>
            <person name="Beeson K."/>
            <person name="Sutton G."/>
            <person name="Rogers Y.-H."/>
            <person name="Friedman R."/>
            <person name="Frazier M."/>
            <person name="Venter J.C."/>
        </authorList>
    </citation>
    <scope>NUCLEOTIDE SEQUENCE [LARGE SCALE GENOMIC DNA]</scope>
    <source>
        <strain evidence="3">MJ11</strain>
    </source>
</reference>
<dbReference type="EMBL" id="CP001139">
    <property type="protein sequence ID" value="ACH65444.1"/>
    <property type="molecule type" value="Genomic_DNA"/>
</dbReference>
<evidence type="ECO:0000256" key="1">
    <source>
        <dbReference type="SAM" id="Phobius"/>
    </source>
</evidence>
<accession>B5FD39</accession>
<feature type="transmembrane region" description="Helical" evidence="1">
    <location>
        <begin position="14"/>
        <end position="36"/>
    </location>
</feature>
<feature type="transmembrane region" description="Helical" evidence="1">
    <location>
        <begin position="69"/>
        <end position="87"/>
    </location>
</feature>
<proteinExistence type="predicted"/>
<feature type="transmembrane region" description="Helical" evidence="1">
    <location>
        <begin position="94"/>
        <end position="113"/>
    </location>
</feature>
<dbReference type="AlphaFoldDB" id="B5FD39"/>
<evidence type="ECO:0000313" key="2">
    <source>
        <dbReference type="EMBL" id="ACH65444.1"/>
    </source>
</evidence>
<dbReference type="KEGG" id="vfm:VFMJ11_1036"/>
<name>B5FD39_ALIFM</name>
<reference evidence="2 3" key="2">
    <citation type="journal article" date="2009" name="Nature">
        <title>A single regulatory gene is sufficient to alter bacterial host range.</title>
        <authorList>
            <person name="Mandel M.J."/>
            <person name="Wollenberg M.S."/>
            <person name="Stabb E.V."/>
            <person name="Visick K.L."/>
            <person name="Ruby E.G."/>
        </authorList>
    </citation>
    <scope>NUCLEOTIDE SEQUENCE [LARGE SCALE GENOMIC DNA]</scope>
    <source>
        <strain evidence="2 3">MJ11</strain>
    </source>
</reference>